<dbReference type="GO" id="GO:0032483">
    <property type="term" value="P:regulation of Rab protein signal transduction"/>
    <property type="evidence" value="ECO:0007669"/>
    <property type="project" value="TreeGrafter"/>
</dbReference>
<evidence type="ECO:0000256" key="8">
    <source>
        <dbReference type="ARBA" id="ARBA00022703"/>
    </source>
</evidence>
<dbReference type="Proteomes" id="UP001187531">
    <property type="component" value="Unassembled WGS sequence"/>
</dbReference>
<keyword evidence="7" id="KW-0344">Guanine-nucleotide releasing factor</keyword>
<dbReference type="InterPro" id="IPR005112">
    <property type="entry name" value="dDENN_dom"/>
</dbReference>
<dbReference type="InterPro" id="IPR039980">
    <property type="entry name" value="MADD"/>
</dbReference>
<gene>
    <name evidence="12" type="ORF">QYM36_010803</name>
</gene>
<evidence type="ECO:0000256" key="9">
    <source>
        <dbReference type="ARBA" id="ARBA00023136"/>
    </source>
</evidence>
<sequence length="1738" mass="194472">MASQPPTAAVTDTLQKYFCPRLIDYLAIVGSVLPPAKNEGDQSSVDSSLYQNPKILRRYPQNDHPDFPLSSDMIYFCQPENPTISALRRAGRKDANIFVFTLTDKDTGKTRYGICLNFVRTLDREAVKMAQASSVRRDSWRYSGDKSTDSAFSSDHRSVFAPSDSEKEKEGLNDNRRDQSLDSLRPNSLFVSTGQDSESGGSTCPSPRLLRKKISRPRMLTSLCLISHHPFFSLFRECVITLRKLVETCNDEISQIRRNGCNKTRKKCYLRDTIWSLMTGFFVREEIQKSPLVQHLLRDIETWILKLLSAPVPVPGYTRVEVSILPHDLHRPLIFALPDHTRFPLADYPLHLPLELLGVDACLWVLTLIMLEHKIVFISRDYNALALSIMAFVQMLYPLEYMFPVIPLLPATMPGAEQLFFAPTPFIIGIPGSFFQEKKYVRLPEDVWLVDLDSGKLVPSMKYEEVPKFSEPECGILRNHLKQAMKSMEQALSSMSSSLPKKDREQPAKQEDMEMSSNSFNPFIFGNDVDSVDIATRVAMVRFLNSQNLLANFTEHTRTLRLYPRPVVAFQIDSFLRSRGKLGPFLQKLCRTQAVEYFSEWSLVPTNLAFLRVQTGVFDPLIIGDKPKWYAHNLEPILLNIWDDNCVTHKTLKQFICVDSQLTDESGSDTDDSDNSGSHGTDILSDVPSSDLSAGDEDIDLNSFYNPPRRLQLPGGLEMDPESNQSGDESISSSSSQSSIGNDVESKPEEALPLENTVAPPSPRSKILEKAGSFFGRSDSTASIKESNNESRTRHESISSTHRVSQSSLFEQLANQAKELVKDSGQDKILAQIRSHAKERLQEVRQQSEEGIAIFAPLEQFTMQGRKAAGDAGRIVQEASKSTIEDLSSVAKSSPLADFTKTATAASKKGFFKALSSAKDAAVASRTQAVKSLGSFGSIGSLSIGSLGSVGSASSLTSSSNSNNTVVLLEQRKNLRIETDTVPSCNDQLPKSAPPVPTNPFLPDFPPTNPFLVDQTTNLRKIEENYVKIPSPLNISRIQSSENVDEKVKVELPKSPRPEAIALAGKEFFSNVGTELNELATQTTSVFGDLLGVKNVKRADSRDLPSPTNTQRESIIRPGPFPARRSLVERSPLIRHTPIHKPVTNREEEPITDQKQMISLENQTFIKEVINQVLDGEGVGWLRYTRVKKLLEDENLRALVASRINRGLEQKVGPDDLVGDICVSRSVWKGMLKLIQGCAAGLEVSYNNHTPGGIASTFQLLEVAHTHYWSKDPADLKSDLTPRTVSQGSSPYSSRDNLKAIASPSDSKPTTPDSFLPSSQDTYVLHPPSDDNGRIVTNPNLLRSQPIAARVTASDSEIDRMGLKPGEWSPRSSLGVSLQPSRRTSSLLSSAGTPSPDQIRKYVYEGLLGKERLTIWDQSSFWEDAFFDAVAQERDIIGLDQGPAEMMERYKSLSDTERRRLEHEEDRLLSNLLYNLTAFMVMMEVNRNDIRKRVRRLLGKSHIGLAYSQQIHVLLDKIDDMSGNDVDIRPLGSRQLYRQSFTVHVGTGPEGELRFLEVRDDGLVLRALSGAIVERWWFERIVNMTYSPKTKVLCMWRRNGEQTQLHKYYTRKCKLLYQSIQEAMERAAARGAGSRPGAELGGEFPVQDLRTGEGGLLQVCLEGVGLLFVDSKDYEFFVRLENIRKCFTQKGGIFVLEEFNPKTRQVTQRRYQSSMADQICYAVLCVFSYVAANMQEKK</sequence>
<dbReference type="GO" id="GO:0005085">
    <property type="term" value="F:guanyl-nucleotide exchange factor activity"/>
    <property type="evidence" value="ECO:0007669"/>
    <property type="project" value="UniProtKB-KW"/>
</dbReference>
<dbReference type="InterPro" id="IPR057469">
    <property type="entry name" value="PH_MADD"/>
</dbReference>
<dbReference type="Pfam" id="PF03456">
    <property type="entry name" value="uDENN"/>
    <property type="match status" value="1"/>
</dbReference>
<dbReference type="PROSITE" id="PS50211">
    <property type="entry name" value="DENN"/>
    <property type="match status" value="1"/>
</dbReference>
<feature type="compositionally biased region" description="Basic and acidic residues" evidence="10">
    <location>
        <begin position="500"/>
        <end position="512"/>
    </location>
</feature>
<dbReference type="GO" id="GO:0042981">
    <property type="term" value="P:regulation of apoptotic process"/>
    <property type="evidence" value="ECO:0007669"/>
    <property type="project" value="TreeGrafter"/>
</dbReference>
<evidence type="ECO:0000256" key="4">
    <source>
        <dbReference type="ARBA" id="ARBA00017868"/>
    </source>
</evidence>
<feature type="compositionally biased region" description="Polar residues" evidence="10">
    <location>
        <begin position="1370"/>
        <end position="1394"/>
    </location>
</feature>
<reference evidence="12" key="1">
    <citation type="submission" date="2023-07" db="EMBL/GenBank/DDBJ databases">
        <title>Chromosome-level genome assembly of Artemia franciscana.</title>
        <authorList>
            <person name="Jo E."/>
        </authorList>
    </citation>
    <scope>NUCLEOTIDE SEQUENCE</scope>
    <source>
        <tissue evidence="12">Whole body</tissue>
    </source>
</reference>
<evidence type="ECO:0000256" key="5">
    <source>
        <dbReference type="ARBA" id="ARBA00022475"/>
    </source>
</evidence>
<keyword evidence="5" id="KW-1003">Cell membrane</keyword>
<feature type="compositionally biased region" description="Basic and acidic residues" evidence="10">
    <location>
        <begin position="138"/>
        <end position="180"/>
    </location>
</feature>
<dbReference type="Pfam" id="PF23629">
    <property type="entry name" value="Death_MADD"/>
    <property type="match status" value="1"/>
</dbReference>
<feature type="compositionally biased region" description="Polar residues" evidence="10">
    <location>
        <begin position="1281"/>
        <end position="1295"/>
    </location>
</feature>
<feature type="domain" description="UDENN" evidence="11">
    <location>
        <begin position="33"/>
        <end position="612"/>
    </location>
</feature>
<dbReference type="InterPro" id="IPR043153">
    <property type="entry name" value="DENN_C"/>
</dbReference>
<evidence type="ECO:0000256" key="3">
    <source>
        <dbReference type="ARBA" id="ARBA00005978"/>
    </source>
</evidence>
<feature type="region of interest" description="Disordered" evidence="10">
    <location>
        <begin position="778"/>
        <end position="803"/>
    </location>
</feature>
<dbReference type="InterPro" id="IPR037516">
    <property type="entry name" value="Tripartite_DENN"/>
</dbReference>
<dbReference type="Gene3D" id="3.30.450.200">
    <property type="match status" value="1"/>
</dbReference>
<dbReference type="InterPro" id="IPR001194">
    <property type="entry name" value="cDENN_dom"/>
</dbReference>
<feature type="region of interest" description="Disordered" evidence="10">
    <location>
        <begin position="1272"/>
        <end position="1394"/>
    </location>
</feature>
<dbReference type="GO" id="GO:0005829">
    <property type="term" value="C:cytosol"/>
    <property type="evidence" value="ECO:0007669"/>
    <property type="project" value="TreeGrafter"/>
</dbReference>
<keyword evidence="6" id="KW-0963">Cytoplasm</keyword>
<evidence type="ECO:0000313" key="12">
    <source>
        <dbReference type="EMBL" id="KAK2716366.1"/>
    </source>
</evidence>
<dbReference type="Gene3D" id="3.40.50.11500">
    <property type="match status" value="1"/>
</dbReference>
<dbReference type="EMBL" id="JAVRJZ010000012">
    <property type="protein sequence ID" value="KAK2716366.1"/>
    <property type="molecule type" value="Genomic_DNA"/>
</dbReference>
<organism evidence="12 13">
    <name type="scientific">Artemia franciscana</name>
    <name type="common">Brine shrimp</name>
    <name type="synonym">Artemia sanfranciscana</name>
    <dbReference type="NCBI Taxonomy" id="6661"/>
    <lineage>
        <taxon>Eukaryota</taxon>
        <taxon>Metazoa</taxon>
        <taxon>Ecdysozoa</taxon>
        <taxon>Arthropoda</taxon>
        <taxon>Crustacea</taxon>
        <taxon>Branchiopoda</taxon>
        <taxon>Anostraca</taxon>
        <taxon>Artemiidae</taxon>
        <taxon>Artemia</taxon>
    </lineage>
</organism>
<protein>
    <recommendedName>
        <fullName evidence="4">MAP kinase-activating death domain protein</fullName>
    </recommendedName>
</protein>
<comment type="similarity">
    <text evidence="3">Belongs to the MADD family.</text>
</comment>
<dbReference type="Pfam" id="PF25328">
    <property type="entry name" value="PH_MADD"/>
    <property type="match status" value="1"/>
</dbReference>
<dbReference type="SMART" id="SM00801">
    <property type="entry name" value="dDENN"/>
    <property type="match status" value="1"/>
</dbReference>
<feature type="region of interest" description="Disordered" evidence="10">
    <location>
        <begin position="663"/>
        <end position="766"/>
    </location>
</feature>
<accession>A0AA88L8I6</accession>
<dbReference type="InterPro" id="IPR056574">
    <property type="entry name" value="Death_MADD"/>
</dbReference>
<dbReference type="SMART" id="SM00800">
    <property type="entry name" value="uDENN"/>
    <property type="match status" value="1"/>
</dbReference>
<comment type="caution">
    <text evidence="12">The sequence shown here is derived from an EMBL/GenBank/DDBJ whole genome shotgun (WGS) entry which is preliminary data.</text>
</comment>
<keyword evidence="8" id="KW-0053">Apoptosis</keyword>
<evidence type="ECO:0000256" key="10">
    <source>
        <dbReference type="SAM" id="MobiDB-lite"/>
    </source>
</evidence>
<dbReference type="GO" id="GO:0006915">
    <property type="term" value="P:apoptotic process"/>
    <property type="evidence" value="ECO:0007669"/>
    <property type="project" value="UniProtKB-KW"/>
</dbReference>
<name>A0AA88L8I6_ARTSF</name>
<evidence type="ECO:0000256" key="1">
    <source>
        <dbReference type="ARBA" id="ARBA00004236"/>
    </source>
</evidence>
<keyword evidence="9" id="KW-0472">Membrane</keyword>
<proteinExistence type="inferred from homology"/>
<evidence type="ECO:0000313" key="13">
    <source>
        <dbReference type="Proteomes" id="UP001187531"/>
    </source>
</evidence>
<dbReference type="Pfam" id="PF02141">
    <property type="entry name" value="DENN"/>
    <property type="match status" value="1"/>
</dbReference>
<feature type="region of interest" description="Disordered" evidence="10">
    <location>
        <begin position="494"/>
        <end position="513"/>
    </location>
</feature>
<dbReference type="GO" id="GO:0005886">
    <property type="term" value="C:plasma membrane"/>
    <property type="evidence" value="ECO:0007669"/>
    <property type="project" value="UniProtKB-SubCell"/>
</dbReference>
<dbReference type="InterPro" id="IPR005113">
    <property type="entry name" value="uDENN_dom"/>
</dbReference>
<feature type="compositionally biased region" description="Low complexity" evidence="10">
    <location>
        <begin position="722"/>
        <end position="743"/>
    </location>
</feature>
<feature type="compositionally biased region" description="Low complexity" evidence="10">
    <location>
        <begin position="1303"/>
        <end position="1314"/>
    </location>
</feature>
<evidence type="ECO:0000256" key="6">
    <source>
        <dbReference type="ARBA" id="ARBA00022490"/>
    </source>
</evidence>
<evidence type="ECO:0000256" key="2">
    <source>
        <dbReference type="ARBA" id="ARBA00004496"/>
    </source>
</evidence>
<comment type="subcellular location">
    <subcellularLocation>
        <location evidence="1">Cell membrane</location>
    </subcellularLocation>
    <subcellularLocation>
        <location evidence="2">Cytoplasm</location>
    </subcellularLocation>
</comment>
<evidence type="ECO:0000256" key="7">
    <source>
        <dbReference type="ARBA" id="ARBA00022658"/>
    </source>
</evidence>
<dbReference type="PANTHER" id="PTHR13008">
    <property type="entry name" value="MAP-KINASE ACTIVATING DEATH DOMAIN PROTEIN MADD /DENN/AEX-3 C.ELEGANS"/>
    <property type="match status" value="1"/>
</dbReference>
<feature type="compositionally biased region" description="Basic and acidic residues" evidence="10">
    <location>
        <begin position="787"/>
        <end position="797"/>
    </location>
</feature>
<keyword evidence="13" id="KW-1185">Reference proteome</keyword>
<evidence type="ECO:0000259" key="11">
    <source>
        <dbReference type="PROSITE" id="PS50211"/>
    </source>
</evidence>
<dbReference type="SMART" id="SM00799">
    <property type="entry name" value="DENN"/>
    <property type="match status" value="1"/>
</dbReference>
<feature type="region of interest" description="Disordered" evidence="10">
    <location>
        <begin position="138"/>
        <end position="182"/>
    </location>
</feature>
<dbReference type="PANTHER" id="PTHR13008:SF7">
    <property type="entry name" value="MAP KINASE-ACTIVATING DEATH DOMAIN PROTEIN"/>
    <property type="match status" value="1"/>
</dbReference>